<dbReference type="Proteomes" id="UP000261420">
    <property type="component" value="Unplaced"/>
</dbReference>
<dbReference type="InterPro" id="IPR031809">
    <property type="entry name" value="CCDC158"/>
</dbReference>
<evidence type="ECO:0000313" key="3">
    <source>
        <dbReference type="Ensembl" id="ENSSDUP00000031095.1"/>
    </source>
</evidence>
<dbReference type="PANTHER" id="PTHR47615:SF1">
    <property type="entry name" value="COILED-COIL DOMAIN-CONTAINING PROTEIN 158"/>
    <property type="match status" value="1"/>
</dbReference>
<dbReference type="Ensembl" id="ENSSDUT00000031631.1">
    <property type="protein sequence ID" value="ENSSDUP00000031095.1"/>
    <property type="gene ID" value="ENSSDUG00000022367.1"/>
</dbReference>
<accession>A0A3B4VMZ4</accession>
<feature type="region of interest" description="Disordered" evidence="2">
    <location>
        <begin position="803"/>
        <end position="826"/>
    </location>
</feature>
<dbReference type="OMA" id="CHKNDSA"/>
<dbReference type="STRING" id="41447.ENSSDUP00000031095"/>
<organism evidence="3 4">
    <name type="scientific">Seriola dumerili</name>
    <name type="common">Greater amberjack</name>
    <name type="synonym">Caranx dumerili</name>
    <dbReference type="NCBI Taxonomy" id="41447"/>
    <lineage>
        <taxon>Eukaryota</taxon>
        <taxon>Metazoa</taxon>
        <taxon>Chordata</taxon>
        <taxon>Craniata</taxon>
        <taxon>Vertebrata</taxon>
        <taxon>Euteleostomi</taxon>
        <taxon>Actinopterygii</taxon>
        <taxon>Neopterygii</taxon>
        <taxon>Teleostei</taxon>
        <taxon>Neoteleostei</taxon>
        <taxon>Acanthomorphata</taxon>
        <taxon>Carangaria</taxon>
        <taxon>Carangiformes</taxon>
        <taxon>Carangidae</taxon>
        <taxon>Seriola</taxon>
    </lineage>
</organism>
<name>A0A3B4VMZ4_SERDU</name>
<dbReference type="Pfam" id="PF15921">
    <property type="entry name" value="CCDC158"/>
    <property type="match status" value="1"/>
</dbReference>
<keyword evidence="4" id="KW-1185">Reference proteome</keyword>
<evidence type="ECO:0000313" key="4">
    <source>
        <dbReference type="Proteomes" id="UP000261420"/>
    </source>
</evidence>
<feature type="coiled-coil region" evidence="1">
    <location>
        <begin position="58"/>
        <end position="85"/>
    </location>
</feature>
<evidence type="ECO:0000256" key="1">
    <source>
        <dbReference type="SAM" id="Coils"/>
    </source>
</evidence>
<feature type="region of interest" description="Disordered" evidence="2">
    <location>
        <begin position="862"/>
        <end position="883"/>
    </location>
</feature>
<proteinExistence type="predicted"/>
<reference evidence="3" key="2">
    <citation type="submission" date="2025-09" db="UniProtKB">
        <authorList>
            <consortium name="Ensembl"/>
        </authorList>
    </citation>
    <scope>IDENTIFICATION</scope>
</reference>
<sequence>MSGFQPSEPQSLGLSSNNGAHVLHFESLPNHIKLTQAAAGTTETHDTSLRLRFKSLTLDELSEELDRRTKETQRLQEEVENATKVALERFCCTYGINSSPGQSCHNHNDPPGEFTILPTHHQAVTPPLVCGVENLNQEVSQRQISSPEKEVLENAIDDCLQQLSDLQLSKTQDQHEQETFNFDKAIMNLQTKLHKVQMEKDVLSDLRVKDSRKHVDQMEKMLCMLEELQNIKRAADQKLQETEDEAMALNRKVETLEQIMKETYSSLLSHDKQCGNSSITSPNVATGSRQLSPAAKLTEDFNKETQKLQERPFLSIDHPGSEECSGVNKQKQRMKDLIASLDQEMALLTDKLNSSRYNSVSLSVKLELLKKLAERQTSLHQCQVSELESTLSSHRDKVCCLEQQLLQVQSQLVDAQRERERSLQQAEEFQSQLGQLKRCGEQQQCELQVEVKALRGRVEEAREQLRRSGEEKNCLQTLLDQRAQEGRKSQELLREKDKELQLKQQEAQQMESSVQMHSRTIDNLHQENSLLSNQLNQQKLEIQQLGAELDQNKSDLATAEHERRQLQASVAEQSQRVQEETLEKQQLTTQMEIQRIQLLRLTKEHKELQRLHSCKNEEQEGVVLRLQSQLRNAHDELDQVRSTLRTLEGADGHGLQVAMDMQKEITARREQVDSLQGKIQHLEEAVEKLYQEKRYQSLESHRQIQELTFVREEKKQLASELEALRSKDQQLRDRIGQLETILHKMTESFAGCQDFIQLQEQEFYRLKLQHALDLKELQGQNLRAALNVPPPDLDSPTPAAITTPPSSQHAFNTQIKSKRQQESPARELRSLVRELRGVISENHRPHTDNSAAGSCFHRRRSAPERVHRTTFTSSSTDKAEDVKTGSRLRTKTCGRSCYVESRSEVHILPNAHLTGTQVTRPLSPDIRPKQLRLARLITTDLRLAPRCSKLLILYILYTQFIISIRTLCDRLCLSTLQIYSSKHLD</sequence>
<protein>
    <submittedName>
        <fullName evidence="3">Coiled-coil domain containing 158</fullName>
    </submittedName>
</protein>
<feature type="coiled-coil region" evidence="1">
    <location>
        <begin position="405"/>
        <end position="741"/>
    </location>
</feature>
<dbReference type="PANTHER" id="PTHR47615">
    <property type="entry name" value="COILED-COIL DOMAIN-CONTAINING PROTEIN 158"/>
    <property type="match status" value="1"/>
</dbReference>
<feature type="coiled-coil region" evidence="1">
    <location>
        <begin position="218"/>
        <end position="259"/>
    </location>
</feature>
<dbReference type="AlphaFoldDB" id="A0A3B4VMZ4"/>
<dbReference type="GeneTree" id="ENSGT00390000013339"/>
<evidence type="ECO:0000256" key="2">
    <source>
        <dbReference type="SAM" id="MobiDB-lite"/>
    </source>
</evidence>
<reference evidence="3" key="1">
    <citation type="submission" date="2025-08" db="UniProtKB">
        <authorList>
            <consortium name="Ensembl"/>
        </authorList>
    </citation>
    <scope>IDENTIFICATION</scope>
</reference>
<keyword evidence="1" id="KW-0175">Coiled coil</keyword>